<dbReference type="InterPro" id="IPR011075">
    <property type="entry name" value="TetR_C"/>
</dbReference>
<organism evidence="7 8">
    <name type="scientific">Actinomadura napierensis</name>
    <dbReference type="NCBI Taxonomy" id="267854"/>
    <lineage>
        <taxon>Bacteria</taxon>
        <taxon>Bacillati</taxon>
        <taxon>Actinomycetota</taxon>
        <taxon>Actinomycetes</taxon>
        <taxon>Streptosporangiales</taxon>
        <taxon>Thermomonosporaceae</taxon>
        <taxon>Actinomadura</taxon>
    </lineage>
</organism>
<sequence>MASRTPGRPRSQTAHLAAVGAAIELITEDGHCALTMEGIARRAGVSKQTLYRWWSSPAKILLETLNEGAEQIAPLEETGDLEADLRRFAHRSVLGARGPVARLLTTLMAEAQRDPAFGEAFRAGFLAHRRSIMLSLLNRAADRGDISPDAGLDLAVEAFYGTLWYRLLSGSGPIDEHFADDLTRLTLTHLHRPGPLDAAHAHDERPLRGAQGPGSP</sequence>
<dbReference type="Proteomes" id="UP001501020">
    <property type="component" value="Unassembled WGS sequence"/>
</dbReference>
<dbReference type="Pfam" id="PF00440">
    <property type="entry name" value="TetR_N"/>
    <property type="match status" value="1"/>
</dbReference>
<gene>
    <name evidence="7" type="ORF">GCM10009727_16410</name>
</gene>
<evidence type="ECO:0000313" key="7">
    <source>
        <dbReference type="EMBL" id="GAA2126959.1"/>
    </source>
</evidence>
<dbReference type="PROSITE" id="PS50977">
    <property type="entry name" value="HTH_TETR_2"/>
    <property type="match status" value="1"/>
</dbReference>
<evidence type="ECO:0000256" key="4">
    <source>
        <dbReference type="PROSITE-ProRule" id="PRU00335"/>
    </source>
</evidence>
<dbReference type="Pfam" id="PF16859">
    <property type="entry name" value="TetR_C_11"/>
    <property type="match status" value="1"/>
</dbReference>
<dbReference type="InterPro" id="IPR001647">
    <property type="entry name" value="HTH_TetR"/>
</dbReference>
<reference evidence="7 8" key="1">
    <citation type="journal article" date="2019" name="Int. J. Syst. Evol. Microbiol.">
        <title>The Global Catalogue of Microorganisms (GCM) 10K type strain sequencing project: providing services to taxonomists for standard genome sequencing and annotation.</title>
        <authorList>
            <consortium name="The Broad Institute Genomics Platform"/>
            <consortium name="The Broad Institute Genome Sequencing Center for Infectious Disease"/>
            <person name="Wu L."/>
            <person name="Ma J."/>
        </authorList>
    </citation>
    <scope>NUCLEOTIDE SEQUENCE [LARGE SCALE GENOMIC DNA]</scope>
    <source>
        <strain evidence="7 8">JCM 13850</strain>
    </source>
</reference>
<evidence type="ECO:0000256" key="1">
    <source>
        <dbReference type="ARBA" id="ARBA00023015"/>
    </source>
</evidence>
<dbReference type="InterPro" id="IPR050109">
    <property type="entry name" value="HTH-type_TetR-like_transc_reg"/>
</dbReference>
<evidence type="ECO:0000259" key="6">
    <source>
        <dbReference type="PROSITE" id="PS50977"/>
    </source>
</evidence>
<name>A0ABN2YGN2_9ACTN</name>
<proteinExistence type="predicted"/>
<evidence type="ECO:0000313" key="8">
    <source>
        <dbReference type="Proteomes" id="UP001501020"/>
    </source>
</evidence>
<dbReference type="EMBL" id="BAAAMR010000010">
    <property type="protein sequence ID" value="GAA2126959.1"/>
    <property type="molecule type" value="Genomic_DNA"/>
</dbReference>
<dbReference type="PANTHER" id="PTHR30055:SF148">
    <property type="entry name" value="TETR-FAMILY TRANSCRIPTIONAL REGULATOR"/>
    <property type="match status" value="1"/>
</dbReference>
<keyword evidence="3" id="KW-0804">Transcription</keyword>
<dbReference type="PANTHER" id="PTHR30055">
    <property type="entry name" value="HTH-TYPE TRANSCRIPTIONAL REGULATOR RUTR"/>
    <property type="match status" value="1"/>
</dbReference>
<evidence type="ECO:0000256" key="3">
    <source>
        <dbReference type="ARBA" id="ARBA00023163"/>
    </source>
</evidence>
<comment type="caution">
    <text evidence="7">The sequence shown here is derived from an EMBL/GenBank/DDBJ whole genome shotgun (WGS) entry which is preliminary data.</text>
</comment>
<dbReference type="SUPFAM" id="SSF48498">
    <property type="entry name" value="Tetracyclin repressor-like, C-terminal domain"/>
    <property type="match status" value="1"/>
</dbReference>
<dbReference type="Gene3D" id="1.10.357.10">
    <property type="entry name" value="Tetracycline Repressor, domain 2"/>
    <property type="match status" value="1"/>
</dbReference>
<dbReference type="SUPFAM" id="SSF46689">
    <property type="entry name" value="Homeodomain-like"/>
    <property type="match status" value="1"/>
</dbReference>
<dbReference type="InterPro" id="IPR036271">
    <property type="entry name" value="Tet_transcr_reg_TetR-rel_C_sf"/>
</dbReference>
<dbReference type="PRINTS" id="PR00455">
    <property type="entry name" value="HTHTETR"/>
</dbReference>
<keyword evidence="2 4" id="KW-0238">DNA-binding</keyword>
<feature type="region of interest" description="Disordered" evidence="5">
    <location>
        <begin position="194"/>
        <end position="216"/>
    </location>
</feature>
<keyword evidence="1" id="KW-0805">Transcription regulation</keyword>
<dbReference type="RefSeq" id="WP_344263214.1">
    <property type="nucleotide sequence ID" value="NZ_BAAAMR010000010.1"/>
</dbReference>
<evidence type="ECO:0000256" key="5">
    <source>
        <dbReference type="SAM" id="MobiDB-lite"/>
    </source>
</evidence>
<protein>
    <submittedName>
        <fullName evidence="7">TetR/AcrR family transcriptional regulator</fullName>
    </submittedName>
</protein>
<dbReference type="InterPro" id="IPR009057">
    <property type="entry name" value="Homeodomain-like_sf"/>
</dbReference>
<accession>A0ABN2YGN2</accession>
<feature type="domain" description="HTH tetR-type" evidence="6">
    <location>
        <begin position="12"/>
        <end position="72"/>
    </location>
</feature>
<evidence type="ECO:0000256" key="2">
    <source>
        <dbReference type="ARBA" id="ARBA00023125"/>
    </source>
</evidence>
<feature type="DNA-binding region" description="H-T-H motif" evidence="4">
    <location>
        <begin position="35"/>
        <end position="54"/>
    </location>
</feature>
<dbReference type="Gene3D" id="1.10.10.60">
    <property type="entry name" value="Homeodomain-like"/>
    <property type="match status" value="1"/>
</dbReference>
<keyword evidence="8" id="KW-1185">Reference proteome</keyword>